<evidence type="ECO:0000256" key="1">
    <source>
        <dbReference type="ARBA" id="ARBA00022691"/>
    </source>
</evidence>
<dbReference type="InterPro" id="IPR023867">
    <property type="entry name" value="Sulphatase_maturase_rSAM"/>
</dbReference>
<dbReference type="Proteomes" id="UP001272987">
    <property type="component" value="Unassembled WGS sequence"/>
</dbReference>
<dbReference type="Gene3D" id="3.20.20.70">
    <property type="entry name" value="Aldolase class I"/>
    <property type="match status" value="1"/>
</dbReference>
<gene>
    <name evidence="6" type="ORF">PV399_15885</name>
    <name evidence="7" type="ORF">PV666_34020</name>
</gene>
<keyword evidence="4" id="KW-0411">Iron-sulfur</keyword>
<feature type="domain" description="Radical SAM core" evidence="5">
    <location>
        <begin position="5"/>
        <end position="233"/>
    </location>
</feature>
<keyword evidence="3" id="KW-0408">Iron</keyword>
<dbReference type="InterPro" id="IPR058240">
    <property type="entry name" value="rSAM_sf"/>
</dbReference>
<comment type="caution">
    <text evidence="6">The sequence shown here is derived from an EMBL/GenBank/DDBJ whole genome shotgun (WGS) entry which is preliminary data.</text>
</comment>
<dbReference type="PANTHER" id="PTHR43273:SF8">
    <property type="entry name" value="RADICAL SAM DOMAIN PROTEIN"/>
    <property type="match status" value="1"/>
</dbReference>
<dbReference type="RefSeq" id="WP_010357598.1">
    <property type="nucleotide sequence ID" value="NZ_CP122369.1"/>
</dbReference>
<dbReference type="SFLD" id="SFLDS00029">
    <property type="entry name" value="Radical_SAM"/>
    <property type="match status" value="1"/>
</dbReference>
<dbReference type="SFLD" id="SFLDG01386">
    <property type="entry name" value="main_SPASM_domain-containing"/>
    <property type="match status" value="1"/>
</dbReference>
<sequence>MTAPLVPLRQLVLKVHSRCDLACRHCYVYEHADTSWSAKPRVISEETVSRAARRLAEHARTHRLASVQVILHGGEPLLAGIPRLRYVCEQLTAALRGVADLDLRIHTNGVQLTTRHLDLFTEYGVRVGVSLDGDRAANDRFRLYRDGRSSHDKALAALALLNEHPHLYAGILCTVDVRNDPAAVFDALAALTPPRIDFLLPHATWDTPPYRPEGRATPYADWLLAVHARWSERGRPMPVRLFDSVVSTLGGGPSHTEAMGLDSADVVVIDTDGGYEQADSLKTAYDGAPATGYDVTHHSFDDVSRHPGMAARQQGLAGLSEQCRACPVVRSCGGGLFAHRYRSDGTDFDNPSVFCADLRELVDRLAARTGADATRPVPGFDALADGTDDGTAVRALTEGRAAVTLALLRELEAELPDPASPLWTDAWQRAADPHTLATVLAHPYTRPWILDCLEGTASPDHLATLVAPTPVHRLRCGPLDIALDDRDPHRDCFGAPLHPGLTPDDVTRWEQVLTKAWELIDRALPGTAAAMAAEVGTVTPLTAPPRTADAGPAALGARLDDEPAEVAAQLVHCFRLGVLDTLLDVCELYDEEDPHVGTLLAGTYAGAATDALLGTHQVQAQLRELAGHPALTPLGRRFVDGIGRTL</sequence>
<dbReference type="NCBIfam" id="TIGR04269">
    <property type="entry name" value="SAM_SPASM_FxsB"/>
    <property type="match status" value="1"/>
</dbReference>
<dbReference type="EMBL" id="JARAWC010000010">
    <property type="protein sequence ID" value="MDX2961186.1"/>
    <property type="molecule type" value="Genomic_DNA"/>
</dbReference>
<evidence type="ECO:0000256" key="2">
    <source>
        <dbReference type="ARBA" id="ARBA00022723"/>
    </source>
</evidence>
<evidence type="ECO:0000259" key="5">
    <source>
        <dbReference type="PROSITE" id="PS51918"/>
    </source>
</evidence>
<dbReference type="GO" id="GO:0046872">
    <property type="term" value="F:metal ion binding"/>
    <property type="evidence" value="ECO:0007669"/>
    <property type="project" value="UniProtKB-KW"/>
</dbReference>
<dbReference type="CDD" id="cd01335">
    <property type="entry name" value="Radical_SAM"/>
    <property type="match status" value="1"/>
</dbReference>
<name>A0AAP6BAI4_9ACTN</name>
<dbReference type="PANTHER" id="PTHR43273">
    <property type="entry name" value="ANAEROBIC SULFATASE-MATURATING ENZYME HOMOLOG ASLB-RELATED"/>
    <property type="match status" value="1"/>
</dbReference>
<dbReference type="Proteomes" id="UP001282288">
    <property type="component" value="Unassembled WGS sequence"/>
</dbReference>
<reference evidence="6 8" key="1">
    <citation type="journal article" date="2023" name="Microb. Genom.">
        <title>Mesoterricola silvestris gen. nov., sp. nov., Mesoterricola sediminis sp. nov., Geothrix oryzae sp. nov., Geothrix edaphica sp. nov., Geothrix rubra sp. nov., and Geothrix limicola sp. nov., six novel members of Acidobacteriota isolated from soils.</title>
        <authorList>
            <person name="Weisberg A.J."/>
            <person name="Pearce E."/>
            <person name="Kramer C.G."/>
            <person name="Chang J.H."/>
            <person name="Clarke C.R."/>
        </authorList>
    </citation>
    <scope>NUCLEOTIDE SEQUENCE</scope>
    <source>
        <strain evidence="7 8">NB05-1H</strain>
        <strain evidence="6">NRRL_B-16521</strain>
    </source>
</reference>
<protein>
    <submittedName>
        <fullName evidence="6">FxsB family radical SAM/SPASM domain protein</fullName>
    </submittedName>
</protein>
<dbReference type="GeneID" id="69812141"/>
<dbReference type="SFLD" id="SFLDG01072">
    <property type="entry name" value="dehydrogenase_like"/>
    <property type="match status" value="1"/>
</dbReference>
<keyword evidence="1" id="KW-0949">S-adenosyl-L-methionine</keyword>
<dbReference type="AlphaFoldDB" id="A0AAP6BAI4"/>
<dbReference type="SFLD" id="SFLDG01067">
    <property type="entry name" value="SPASM/twitch_domain_containing"/>
    <property type="match status" value="1"/>
</dbReference>
<evidence type="ECO:0000256" key="3">
    <source>
        <dbReference type="ARBA" id="ARBA00023004"/>
    </source>
</evidence>
<evidence type="ECO:0000313" key="8">
    <source>
        <dbReference type="Proteomes" id="UP001272987"/>
    </source>
</evidence>
<dbReference type="GO" id="GO:0016491">
    <property type="term" value="F:oxidoreductase activity"/>
    <property type="evidence" value="ECO:0007669"/>
    <property type="project" value="InterPro"/>
</dbReference>
<accession>A0AAP6BAI4</accession>
<organism evidence="6 9">
    <name type="scientific">Streptomyces acidiscabies</name>
    <dbReference type="NCBI Taxonomy" id="42234"/>
    <lineage>
        <taxon>Bacteria</taxon>
        <taxon>Bacillati</taxon>
        <taxon>Actinomycetota</taxon>
        <taxon>Actinomycetes</taxon>
        <taxon>Kitasatosporales</taxon>
        <taxon>Streptomycetaceae</taxon>
        <taxon>Streptomyces</taxon>
    </lineage>
</organism>
<dbReference type="InterPro" id="IPR026335">
    <property type="entry name" value="rSAM_SPASM_FxsB"/>
</dbReference>
<keyword evidence="2" id="KW-0479">Metal-binding</keyword>
<dbReference type="EMBL" id="JARAWP010000023">
    <property type="protein sequence ID" value="MDX3022860.1"/>
    <property type="molecule type" value="Genomic_DNA"/>
</dbReference>
<dbReference type="GO" id="GO:0051536">
    <property type="term" value="F:iron-sulfur cluster binding"/>
    <property type="evidence" value="ECO:0007669"/>
    <property type="project" value="UniProtKB-KW"/>
</dbReference>
<proteinExistence type="predicted"/>
<evidence type="ECO:0000256" key="4">
    <source>
        <dbReference type="ARBA" id="ARBA00023014"/>
    </source>
</evidence>
<dbReference type="Pfam" id="PF04055">
    <property type="entry name" value="Radical_SAM"/>
    <property type="match status" value="1"/>
</dbReference>
<dbReference type="InterPro" id="IPR013785">
    <property type="entry name" value="Aldolase_TIM"/>
</dbReference>
<dbReference type="SUPFAM" id="SSF102114">
    <property type="entry name" value="Radical SAM enzymes"/>
    <property type="match status" value="1"/>
</dbReference>
<keyword evidence="8" id="KW-1185">Reference proteome</keyword>
<evidence type="ECO:0000313" key="7">
    <source>
        <dbReference type="EMBL" id="MDX3022860.1"/>
    </source>
</evidence>
<dbReference type="InterPro" id="IPR007197">
    <property type="entry name" value="rSAM"/>
</dbReference>
<evidence type="ECO:0000313" key="6">
    <source>
        <dbReference type="EMBL" id="MDX2961186.1"/>
    </source>
</evidence>
<dbReference type="PROSITE" id="PS51918">
    <property type="entry name" value="RADICAL_SAM"/>
    <property type="match status" value="1"/>
</dbReference>
<evidence type="ECO:0000313" key="9">
    <source>
        <dbReference type="Proteomes" id="UP001282288"/>
    </source>
</evidence>